<dbReference type="GO" id="GO:0008757">
    <property type="term" value="F:S-adenosylmethionine-dependent methyltransferase activity"/>
    <property type="evidence" value="ECO:0007669"/>
    <property type="project" value="InterPro"/>
</dbReference>
<dbReference type="SUPFAM" id="SSF53335">
    <property type="entry name" value="S-adenosyl-L-methionine-dependent methyltransferases"/>
    <property type="match status" value="1"/>
</dbReference>
<dbReference type="PANTHER" id="PTHR43861">
    <property type="entry name" value="TRANS-ACONITATE 2-METHYLTRANSFERASE-RELATED"/>
    <property type="match status" value="1"/>
</dbReference>
<dbReference type="PANTHER" id="PTHR43861:SF1">
    <property type="entry name" value="TRANS-ACONITATE 2-METHYLTRANSFERASE"/>
    <property type="match status" value="1"/>
</dbReference>
<name>A0A561ET93_9ACTN</name>
<dbReference type="InterPro" id="IPR013216">
    <property type="entry name" value="Methyltransf_11"/>
</dbReference>
<dbReference type="CDD" id="cd02440">
    <property type="entry name" value="AdoMet_MTases"/>
    <property type="match status" value="1"/>
</dbReference>
<dbReference type="GO" id="GO:0017000">
    <property type="term" value="P:antibiotic biosynthetic process"/>
    <property type="evidence" value="ECO:0007669"/>
    <property type="project" value="UniProtKB-ARBA"/>
</dbReference>
<evidence type="ECO:0000313" key="2">
    <source>
        <dbReference type="EMBL" id="TWE18807.1"/>
    </source>
</evidence>
<feature type="domain" description="Methyltransferase type 11" evidence="1">
    <location>
        <begin position="42"/>
        <end position="130"/>
    </location>
</feature>
<sequence length="260" mass="28568">MSQKLKQSKWDAGRYDAQFGYVSRLAGGVIELLDPQPGETVLDLGCGTGELAEEIRARGAEVVLVDSDPEMVVAASRRLQQSAVLADGHDFKVDEPVDAVFSNAALHWMTRPAEVVRSVRAALKPGGRFVAEMGGANNVAAVIGALRRALAERGLAEGMRVPWYFPEPAEYGALLEANGFRVSLVEHFPRLTDLDDCPEGVVDWLRMFGGALIEHVPEADRPEVLRRAGELAAPELLRDGRWYADYWRLRFVAVVEESGR</sequence>
<proteinExistence type="predicted"/>
<organism evidence="2 3">
    <name type="scientific">Kitasatospora atroaurantiaca</name>
    <dbReference type="NCBI Taxonomy" id="285545"/>
    <lineage>
        <taxon>Bacteria</taxon>
        <taxon>Bacillati</taxon>
        <taxon>Actinomycetota</taxon>
        <taxon>Actinomycetes</taxon>
        <taxon>Kitasatosporales</taxon>
        <taxon>Streptomycetaceae</taxon>
        <taxon>Kitasatospora</taxon>
    </lineage>
</organism>
<evidence type="ECO:0000259" key="1">
    <source>
        <dbReference type="Pfam" id="PF08241"/>
    </source>
</evidence>
<gene>
    <name evidence="2" type="ORF">FB465_3898</name>
</gene>
<protein>
    <submittedName>
        <fullName evidence="2">Trans-aconitate methyltransferase</fullName>
    </submittedName>
</protein>
<dbReference type="RefSeq" id="WP_145792240.1">
    <property type="nucleotide sequence ID" value="NZ_BAAABR010000031.1"/>
</dbReference>
<keyword evidence="2" id="KW-0489">Methyltransferase</keyword>
<dbReference type="InterPro" id="IPR029063">
    <property type="entry name" value="SAM-dependent_MTases_sf"/>
</dbReference>
<keyword evidence="3" id="KW-1185">Reference proteome</keyword>
<evidence type="ECO:0000313" key="3">
    <source>
        <dbReference type="Proteomes" id="UP000318416"/>
    </source>
</evidence>
<reference evidence="2 3" key="1">
    <citation type="submission" date="2019-06" db="EMBL/GenBank/DDBJ databases">
        <title>Sequencing the genomes of 1000 actinobacteria strains.</title>
        <authorList>
            <person name="Klenk H.-P."/>
        </authorList>
    </citation>
    <scope>NUCLEOTIDE SEQUENCE [LARGE SCALE GENOMIC DNA]</scope>
    <source>
        <strain evidence="2 3">DSM 41649</strain>
    </source>
</reference>
<dbReference type="AlphaFoldDB" id="A0A561ET93"/>
<dbReference type="Proteomes" id="UP000318416">
    <property type="component" value="Unassembled WGS sequence"/>
</dbReference>
<dbReference type="EMBL" id="VIVR01000001">
    <property type="protein sequence ID" value="TWE18807.1"/>
    <property type="molecule type" value="Genomic_DNA"/>
</dbReference>
<dbReference type="OrthoDB" id="9777638at2"/>
<keyword evidence="2" id="KW-0808">Transferase</keyword>
<accession>A0A561ET93</accession>
<dbReference type="GO" id="GO:0032259">
    <property type="term" value="P:methylation"/>
    <property type="evidence" value="ECO:0007669"/>
    <property type="project" value="UniProtKB-KW"/>
</dbReference>
<dbReference type="Gene3D" id="3.40.50.150">
    <property type="entry name" value="Vaccinia Virus protein VP39"/>
    <property type="match status" value="1"/>
</dbReference>
<comment type="caution">
    <text evidence="2">The sequence shown here is derived from an EMBL/GenBank/DDBJ whole genome shotgun (WGS) entry which is preliminary data.</text>
</comment>
<dbReference type="Pfam" id="PF08241">
    <property type="entry name" value="Methyltransf_11"/>
    <property type="match status" value="1"/>
</dbReference>